<reference evidence="4 5" key="1">
    <citation type="submission" date="2014-07" db="EMBL/GenBank/DDBJ databases">
        <authorList>
            <person name="Wibberg Daniel"/>
        </authorList>
    </citation>
    <scope>NUCLEOTIDE SEQUENCE [LARGE SCALE GENOMIC DNA]</scope>
</reference>
<dbReference type="HAMAP" id="MF_00632">
    <property type="entry name" value="UPF0234"/>
    <property type="match status" value="1"/>
</dbReference>
<dbReference type="EMBL" id="CCRF01000039">
    <property type="protein sequence ID" value="CEE01053.1"/>
    <property type="molecule type" value="Genomic_DNA"/>
</dbReference>
<sequence length="163" mass="18501">MAKESSFDIVSKIDMAEVTNAINLTMKEIQNRYDFKGSKSDVKLEGDELVLISDDEFKMSQLKDVLLGKLIKRGVPIKNLQYGKMENAFGGNVRQRAKLIQGIDKDNAKKINTIIKNTGLKVKSQIQDDQIRVTGKSRDDLQKIIAVIRETDLPLDVQFINYR</sequence>
<dbReference type="PATRIC" id="fig|35841.6.peg.3068"/>
<dbReference type="PANTHER" id="PTHR30476">
    <property type="entry name" value="UPF0234 PROTEIN YAJQ"/>
    <property type="match status" value="1"/>
</dbReference>
<gene>
    <name evidence="4" type="ORF">BT1A1_1221</name>
</gene>
<dbReference type="AlphaFoldDB" id="A0A090IX93"/>
<dbReference type="RefSeq" id="WP_034769096.1">
    <property type="nucleotide sequence ID" value="NZ_CCRF01000039.1"/>
</dbReference>
<proteinExistence type="inferred from homology"/>
<accession>A0A090IX93</accession>
<dbReference type="InterPro" id="IPR035570">
    <property type="entry name" value="UPF0234_N"/>
</dbReference>
<evidence type="ECO:0000313" key="5">
    <source>
        <dbReference type="Proteomes" id="UP000040576"/>
    </source>
</evidence>
<dbReference type="GO" id="GO:0005829">
    <property type="term" value="C:cytosol"/>
    <property type="evidence" value="ECO:0007669"/>
    <property type="project" value="TreeGrafter"/>
</dbReference>
<dbReference type="FunFam" id="3.30.70.990:FF:000002">
    <property type="entry name" value="UPF0234 protein LEP1GSC067_4943"/>
    <property type="match status" value="1"/>
</dbReference>
<dbReference type="InterPro" id="IPR007551">
    <property type="entry name" value="YajQ/Smlt4090-like"/>
</dbReference>
<comment type="function">
    <text evidence="3">Nucleotide-binding protein.</text>
</comment>
<dbReference type="CDD" id="cd11740">
    <property type="entry name" value="YajQ_like"/>
    <property type="match status" value="1"/>
</dbReference>
<name>A0A090IX93_9BACI</name>
<dbReference type="PANTHER" id="PTHR30476:SF0">
    <property type="entry name" value="UPF0234 PROTEIN YAJQ"/>
    <property type="match status" value="1"/>
</dbReference>
<dbReference type="NCBIfam" id="NF003819">
    <property type="entry name" value="PRK05412.1"/>
    <property type="match status" value="1"/>
</dbReference>
<dbReference type="InterPro" id="IPR036183">
    <property type="entry name" value="YajQ-like_sf"/>
</dbReference>
<keyword evidence="1 3" id="KW-0547">Nucleotide-binding</keyword>
<dbReference type="InterPro" id="IPR035571">
    <property type="entry name" value="UPF0234-like_C"/>
</dbReference>
<keyword evidence="5" id="KW-1185">Reference proteome</keyword>
<dbReference type="FunFam" id="3.30.70.860:FF:000003">
    <property type="entry name" value="UPF0234 protein YBT020_06460"/>
    <property type="match status" value="1"/>
</dbReference>
<evidence type="ECO:0000313" key="4">
    <source>
        <dbReference type="EMBL" id="CEE01053.1"/>
    </source>
</evidence>
<dbReference type="SUPFAM" id="SSF89963">
    <property type="entry name" value="YajQ-like"/>
    <property type="match status" value="2"/>
</dbReference>
<dbReference type="eggNOG" id="COG1666">
    <property type="taxonomic scope" value="Bacteria"/>
</dbReference>
<dbReference type="Proteomes" id="UP000040576">
    <property type="component" value="Unassembled WGS sequence"/>
</dbReference>
<dbReference type="Gene3D" id="3.30.70.990">
    <property type="entry name" value="YajQ-like, domain 2"/>
    <property type="match status" value="1"/>
</dbReference>
<dbReference type="Pfam" id="PF04461">
    <property type="entry name" value="YajQ"/>
    <property type="match status" value="1"/>
</dbReference>
<evidence type="ECO:0000256" key="2">
    <source>
        <dbReference type="ARBA" id="ARBA00093450"/>
    </source>
</evidence>
<comment type="similarity">
    <text evidence="2 3">Belongs to the YajQ family.</text>
</comment>
<organism evidence="4 5">
    <name type="scientific">Caldibacillus thermoamylovorans</name>
    <dbReference type="NCBI Taxonomy" id="35841"/>
    <lineage>
        <taxon>Bacteria</taxon>
        <taxon>Bacillati</taxon>
        <taxon>Bacillota</taxon>
        <taxon>Bacilli</taxon>
        <taxon>Bacillales</taxon>
        <taxon>Bacillaceae</taxon>
        <taxon>Caldibacillus</taxon>
    </lineage>
</organism>
<evidence type="ECO:0000256" key="3">
    <source>
        <dbReference type="HAMAP-Rule" id="MF_00632"/>
    </source>
</evidence>
<protein>
    <recommendedName>
        <fullName evidence="3">Nucleotide-binding protein BT1A1_1221</fullName>
    </recommendedName>
</protein>
<evidence type="ECO:0000256" key="1">
    <source>
        <dbReference type="ARBA" id="ARBA00022741"/>
    </source>
</evidence>
<dbReference type="GO" id="GO:0000166">
    <property type="term" value="F:nucleotide binding"/>
    <property type="evidence" value="ECO:0007669"/>
    <property type="project" value="UniProtKB-UniRule"/>
</dbReference>
<dbReference type="Gene3D" id="3.30.70.860">
    <property type="match status" value="1"/>
</dbReference>